<reference evidence="2 3" key="1">
    <citation type="journal article" date="2013" name="Nat. Commun.">
        <title>The evolution and pathogenic mechanisms of the rice sheath blight pathogen.</title>
        <authorList>
            <person name="Zheng A."/>
            <person name="Lin R."/>
            <person name="Xu L."/>
            <person name="Qin P."/>
            <person name="Tang C."/>
            <person name="Ai P."/>
            <person name="Zhang D."/>
            <person name="Liu Y."/>
            <person name="Sun Z."/>
            <person name="Feng H."/>
            <person name="Wang Y."/>
            <person name="Chen Y."/>
            <person name="Liang X."/>
            <person name="Fu R."/>
            <person name="Li Q."/>
            <person name="Zhang J."/>
            <person name="Yu X."/>
            <person name="Xie Z."/>
            <person name="Ding L."/>
            <person name="Guan P."/>
            <person name="Tang J."/>
            <person name="Liang Y."/>
            <person name="Wang S."/>
            <person name="Deng Q."/>
            <person name="Li S."/>
            <person name="Zhu J."/>
            <person name="Wang L."/>
            <person name="Liu H."/>
            <person name="Li P."/>
        </authorList>
    </citation>
    <scope>NUCLEOTIDE SEQUENCE [LARGE SCALE GENOMIC DNA]</scope>
    <source>
        <strain evidence="3">AG-1 IA</strain>
    </source>
</reference>
<accession>L8X918</accession>
<feature type="compositionally biased region" description="Polar residues" evidence="1">
    <location>
        <begin position="15"/>
        <end position="26"/>
    </location>
</feature>
<protein>
    <submittedName>
        <fullName evidence="2">Uncharacterized protein</fullName>
    </submittedName>
</protein>
<name>L8X918_THACA</name>
<dbReference type="Proteomes" id="UP000011668">
    <property type="component" value="Unassembled WGS sequence"/>
</dbReference>
<evidence type="ECO:0000256" key="1">
    <source>
        <dbReference type="SAM" id="MobiDB-lite"/>
    </source>
</evidence>
<keyword evidence="3" id="KW-1185">Reference proteome</keyword>
<gene>
    <name evidence="2" type="ORF">AG1IA_00818</name>
</gene>
<evidence type="ECO:0000313" key="2">
    <source>
        <dbReference type="EMBL" id="ELU45149.1"/>
    </source>
</evidence>
<dbReference type="HOGENOM" id="CLU_2639780_0_0_1"/>
<proteinExistence type="predicted"/>
<evidence type="ECO:0000313" key="3">
    <source>
        <dbReference type="Proteomes" id="UP000011668"/>
    </source>
</evidence>
<sequence>MTGVSDKSVPLDRSCLSNSSLGSQADGSFPSVCPTSTPRPGRHVALPPPYALSKWTNVETKITVPDTDVFGLGGKET</sequence>
<dbReference type="EMBL" id="AFRT01000151">
    <property type="protein sequence ID" value="ELU45149.1"/>
    <property type="molecule type" value="Genomic_DNA"/>
</dbReference>
<feature type="region of interest" description="Disordered" evidence="1">
    <location>
        <begin position="1"/>
        <end position="45"/>
    </location>
</feature>
<organism evidence="2 3">
    <name type="scientific">Thanatephorus cucumeris (strain AG1-IA)</name>
    <name type="common">Rice sheath blight fungus</name>
    <name type="synonym">Rhizoctonia solani</name>
    <dbReference type="NCBI Taxonomy" id="983506"/>
    <lineage>
        <taxon>Eukaryota</taxon>
        <taxon>Fungi</taxon>
        <taxon>Dikarya</taxon>
        <taxon>Basidiomycota</taxon>
        <taxon>Agaricomycotina</taxon>
        <taxon>Agaricomycetes</taxon>
        <taxon>Cantharellales</taxon>
        <taxon>Ceratobasidiaceae</taxon>
        <taxon>Rhizoctonia</taxon>
        <taxon>Rhizoctonia solani AG-1</taxon>
    </lineage>
</organism>
<dbReference type="AlphaFoldDB" id="L8X918"/>
<comment type="caution">
    <text evidence="2">The sequence shown here is derived from an EMBL/GenBank/DDBJ whole genome shotgun (WGS) entry which is preliminary data.</text>
</comment>